<dbReference type="GO" id="GO:0003677">
    <property type="term" value="F:DNA binding"/>
    <property type="evidence" value="ECO:0007669"/>
    <property type="project" value="UniProtKB-KW"/>
</dbReference>
<dbReference type="PANTHER" id="PTHR33204">
    <property type="entry name" value="TRANSCRIPTIONAL REGULATOR, MARR FAMILY"/>
    <property type="match status" value="1"/>
</dbReference>
<keyword evidence="1" id="KW-0805">Transcription regulation</keyword>
<dbReference type="OrthoDB" id="9792527at2"/>
<dbReference type="InterPro" id="IPR002577">
    <property type="entry name" value="HTH_HxlR"/>
</dbReference>
<evidence type="ECO:0000313" key="6">
    <source>
        <dbReference type="Proteomes" id="UP000331127"/>
    </source>
</evidence>
<dbReference type="Proteomes" id="UP000331127">
    <property type="component" value="Unassembled WGS sequence"/>
</dbReference>
<comment type="caution">
    <text evidence="5">The sequence shown here is derived from an EMBL/GenBank/DDBJ whole genome shotgun (WGS) entry which is preliminary data.</text>
</comment>
<dbReference type="InterPro" id="IPR036390">
    <property type="entry name" value="WH_DNA-bd_sf"/>
</dbReference>
<dbReference type="PANTHER" id="PTHR33204:SF18">
    <property type="entry name" value="TRANSCRIPTIONAL REGULATORY PROTEIN"/>
    <property type="match status" value="1"/>
</dbReference>
<proteinExistence type="predicted"/>
<evidence type="ECO:0000313" key="5">
    <source>
        <dbReference type="EMBL" id="GES07931.1"/>
    </source>
</evidence>
<name>A0A5M3WL33_9ACTN</name>
<gene>
    <name evidence="5" type="ORF">Amac_015260</name>
</gene>
<sequence>MKKGYGQHCPIALGAEVFAERWTPIILRNLMVGCHRFNTILEGAPGLPRSVLSQRLRRLEEDGVVERRDHEYHLTECGRELTDVCMALGMWASRWREPQPSHHDPYLALWTMSRLIEPALLPCPRVVLRFNLTDRSERYWLVLSVSGNEVCLEDPGFTEDGVLTTDTDWLIRWQSGSTPPTGAVLDGPPWLDRALTTWSGLTPFGRNVPSEDLSQSAC</sequence>
<keyword evidence="6" id="KW-1185">Reference proteome</keyword>
<accession>A0A5M3WL33</accession>
<dbReference type="Pfam" id="PF01638">
    <property type="entry name" value="HxlR"/>
    <property type="match status" value="1"/>
</dbReference>
<dbReference type="RefSeq" id="WP_155353590.1">
    <property type="nucleotide sequence ID" value="NZ_BAAAHL010000012.1"/>
</dbReference>
<organism evidence="5 6">
    <name type="scientific">Acrocarpospora macrocephala</name>
    <dbReference type="NCBI Taxonomy" id="150177"/>
    <lineage>
        <taxon>Bacteria</taxon>
        <taxon>Bacillati</taxon>
        <taxon>Actinomycetota</taxon>
        <taxon>Actinomycetes</taxon>
        <taxon>Streptosporangiales</taxon>
        <taxon>Streptosporangiaceae</taxon>
        <taxon>Acrocarpospora</taxon>
    </lineage>
</organism>
<reference evidence="5 6" key="1">
    <citation type="submission" date="2019-10" db="EMBL/GenBank/DDBJ databases">
        <title>Whole genome shotgun sequence of Acrocarpospora macrocephala NBRC 16266.</title>
        <authorList>
            <person name="Ichikawa N."/>
            <person name="Kimura A."/>
            <person name="Kitahashi Y."/>
            <person name="Komaki H."/>
            <person name="Oguchi A."/>
        </authorList>
    </citation>
    <scope>NUCLEOTIDE SEQUENCE [LARGE SCALE GENOMIC DNA]</scope>
    <source>
        <strain evidence="5 6">NBRC 16266</strain>
    </source>
</reference>
<dbReference type="CDD" id="cd00090">
    <property type="entry name" value="HTH_ARSR"/>
    <property type="match status" value="1"/>
</dbReference>
<dbReference type="InterPro" id="IPR036388">
    <property type="entry name" value="WH-like_DNA-bd_sf"/>
</dbReference>
<feature type="domain" description="HTH hxlR-type" evidence="4">
    <location>
        <begin position="9"/>
        <end position="100"/>
    </location>
</feature>
<dbReference type="EMBL" id="BLAE01000008">
    <property type="protein sequence ID" value="GES07931.1"/>
    <property type="molecule type" value="Genomic_DNA"/>
</dbReference>
<evidence type="ECO:0000256" key="3">
    <source>
        <dbReference type="ARBA" id="ARBA00023163"/>
    </source>
</evidence>
<keyword evidence="3" id="KW-0804">Transcription</keyword>
<dbReference type="Gene3D" id="1.10.10.10">
    <property type="entry name" value="Winged helix-like DNA-binding domain superfamily/Winged helix DNA-binding domain"/>
    <property type="match status" value="1"/>
</dbReference>
<evidence type="ECO:0000259" key="4">
    <source>
        <dbReference type="PROSITE" id="PS51118"/>
    </source>
</evidence>
<evidence type="ECO:0000256" key="2">
    <source>
        <dbReference type="ARBA" id="ARBA00023125"/>
    </source>
</evidence>
<dbReference type="PROSITE" id="PS51118">
    <property type="entry name" value="HTH_HXLR"/>
    <property type="match status" value="1"/>
</dbReference>
<protein>
    <submittedName>
        <fullName evidence="5">Transcriptional regulator</fullName>
    </submittedName>
</protein>
<evidence type="ECO:0000256" key="1">
    <source>
        <dbReference type="ARBA" id="ARBA00023015"/>
    </source>
</evidence>
<dbReference type="SUPFAM" id="SSF46785">
    <property type="entry name" value="Winged helix' DNA-binding domain"/>
    <property type="match status" value="1"/>
</dbReference>
<dbReference type="AlphaFoldDB" id="A0A5M3WL33"/>
<keyword evidence="2" id="KW-0238">DNA-binding</keyword>
<dbReference type="InterPro" id="IPR011991">
    <property type="entry name" value="ArsR-like_HTH"/>
</dbReference>